<gene>
    <name evidence="1" type="ORF">SPELUC_LOCUS14452</name>
</gene>
<dbReference type="EMBL" id="CAJVPW010042663">
    <property type="protein sequence ID" value="CAG8750655.1"/>
    <property type="molecule type" value="Genomic_DNA"/>
</dbReference>
<name>A0ACA9QFK7_9GLOM</name>
<proteinExistence type="predicted"/>
<reference evidence="1" key="1">
    <citation type="submission" date="2021-06" db="EMBL/GenBank/DDBJ databases">
        <authorList>
            <person name="Kallberg Y."/>
            <person name="Tangrot J."/>
            <person name="Rosling A."/>
        </authorList>
    </citation>
    <scope>NUCLEOTIDE SEQUENCE</scope>
    <source>
        <strain evidence="1">28 12/20/2015</strain>
    </source>
</reference>
<organism evidence="1 2">
    <name type="scientific">Cetraspora pellucida</name>
    <dbReference type="NCBI Taxonomy" id="1433469"/>
    <lineage>
        <taxon>Eukaryota</taxon>
        <taxon>Fungi</taxon>
        <taxon>Fungi incertae sedis</taxon>
        <taxon>Mucoromycota</taxon>
        <taxon>Glomeromycotina</taxon>
        <taxon>Glomeromycetes</taxon>
        <taxon>Diversisporales</taxon>
        <taxon>Gigasporaceae</taxon>
        <taxon>Cetraspora</taxon>
    </lineage>
</organism>
<feature type="non-terminal residue" evidence="1">
    <location>
        <position position="1"/>
    </location>
</feature>
<keyword evidence="2" id="KW-1185">Reference proteome</keyword>
<sequence>EVDFEEYLTSMKCAHEASFLIKYLSSYNVSEVTIPRQTNSARVIVIALKFLGELNLYGDRLKGGIDRKEPSRKGE</sequence>
<comment type="caution">
    <text evidence="1">The sequence shown here is derived from an EMBL/GenBank/DDBJ whole genome shotgun (WGS) entry which is preliminary data.</text>
</comment>
<dbReference type="Proteomes" id="UP000789366">
    <property type="component" value="Unassembled WGS sequence"/>
</dbReference>
<accession>A0ACA9QFK7</accession>
<protein>
    <submittedName>
        <fullName evidence="1">14369_t:CDS:1</fullName>
    </submittedName>
</protein>
<evidence type="ECO:0000313" key="1">
    <source>
        <dbReference type="EMBL" id="CAG8750655.1"/>
    </source>
</evidence>
<evidence type="ECO:0000313" key="2">
    <source>
        <dbReference type="Proteomes" id="UP000789366"/>
    </source>
</evidence>